<dbReference type="SMART" id="SM00116">
    <property type="entry name" value="CBS"/>
    <property type="match status" value="2"/>
</dbReference>
<dbReference type="eggNOG" id="arCOG00610">
    <property type="taxonomic scope" value="Archaea"/>
</dbReference>
<dbReference type="GeneID" id="8778318"/>
<dbReference type="InterPro" id="IPR046342">
    <property type="entry name" value="CBS_dom_sf"/>
</dbReference>
<evidence type="ECO:0000256" key="2">
    <source>
        <dbReference type="PROSITE-ProRule" id="PRU00703"/>
    </source>
</evidence>
<dbReference type="GO" id="GO:0003677">
    <property type="term" value="F:DNA binding"/>
    <property type="evidence" value="ECO:0007669"/>
    <property type="project" value="InterPro"/>
</dbReference>
<feature type="domain" description="CBS" evidence="3">
    <location>
        <begin position="178"/>
        <end position="233"/>
    </location>
</feature>
<keyword evidence="5" id="KW-1185">Reference proteome</keyword>
<evidence type="ECO:0000259" key="3">
    <source>
        <dbReference type="PROSITE" id="PS51371"/>
    </source>
</evidence>
<dbReference type="Pfam" id="PF00571">
    <property type="entry name" value="CBS"/>
    <property type="match status" value="2"/>
</dbReference>
<dbReference type="PANTHER" id="PTHR43080:SF2">
    <property type="entry name" value="CBS DOMAIN-CONTAINING PROTEIN"/>
    <property type="match status" value="1"/>
</dbReference>
<dbReference type="PROSITE" id="PS51371">
    <property type="entry name" value="CBS"/>
    <property type="match status" value="2"/>
</dbReference>
<sequence length="295" mass="32503">MEPTQIQKDILYALVTLYKKKGGGSVKGEEIAELINRNPGTVRNQMQALRALGLVEGVPGPKGGYRPTAKAYELLAITKPEEAVRVPVIVNDELMEDLSAEEIDLPSLSHPEVCQAKIRMIGDVKKINIGDRIVVGPTPVNELMIYGRVIGRDDTENSVVISIEKIHAIPKDEVGEHMSAPIITSDAEETVKEAAKRLAEHGIYCTPVKKNDKLVGIFTLDHAVKAFVEGKENEKVEKVMRPKIVTVDKRIKLSEALRIMRDEDVRILVVTDNGKPVGVITDQKILSILAPEQVK</sequence>
<dbReference type="Gene3D" id="3.10.580.10">
    <property type="entry name" value="CBS-domain"/>
    <property type="match status" value="1"/>
</dbReference>
<dbReference type="EMBL" id="CP001899">
    <property type="protein sequence ID" value="ADC64980.1"/>
    <property type="molecule type" value="Genomic_DNA"/>
</dbReference>
<dbReference type="InterPro" id="IPR000644">
    <property type="entry name" value="CBS_dom"/>
</dbReference>
<dbReference type="InterPro" id="IPR036388">
    <property type="entry name" value="WH-like_DNA-bd_sf"/>
</dbReference>
<dbReference type="SUPFAM" id="SSF46785">
    <property type="entry name" value="Winged helix' DNA-binding domain"/>
    <property type="match status" value="1"/>
</dbReference>
<dbReference type="InterPro" id="IPR036390">
    <property type="entry name" value="WH_DNA-bd_sf"/>
</dbReference>
<proteinExistence type="predicted"/>
<reference evidence="4 5" key="2">
    <citation type="journal article" date="2011" name="Stand. Genomic Sci.">
        <title>Complete genome sequence of Ferroglobus placidus AEDII12DO.</title>
        <authorList>
            <person name="Anderson I."/>
            <person name="Risso C."/>
            <person name="Holmes D."/>
            <person name="Lucas S."/>
            <person name="Copeland A."/>
            <person name="Lapidus A."/>
            <person name="Cheng J.F."/>
            <person name="Bruce D."/>
            <person name="Goodwin L."/>
            <person name="Pitluck S."/>
            <person name="Saunders E."/>
            <person name="Brettin T."/>
            <person name="Detter J.C."/>
            <person name="Han C."/>
            <person name="Tapia R."/>
            <person name="Larimer F."/>
            <person name="Land M."/>
            <person name="Hauser L."/>
            <person name="Woyke T."/>
            <person name="Lovley D."/>
            <person name="Kyrpides N."/>
            <person name="Ivanova N."/>
        </authorList>
    </citation>
    <scope>NUCLEOTIDE SEQUENCE [LARGE SCALE GENOMIC DNA]</scope>
    <source>
        <strain evidence="5">DSM 10642 / AEDII12DO</strain>
    </source>
</reference>
<gene>
    <name evidence="4" type="ordered locus">Ferp_0812</name>
</gene>
<dbReference type="GO" id="GO:0006355">
    <property type="term" value="P:regulation of DNA-templated transcription"/>
    <property type="evidence" value="ECO:0007669"/>
    <property type="project" value="InterPro"/>
</dbReference>
<dbReference type="SUPFAM" id="SSF54631">
    <property type="entry name" value="CBS-domain pair"/>
    <property type="match status" value="1"/>
</dbReference>
<dbReference type="RefSeq" id="WP_012965323.1">
    <property type="nucleotide sequence ID" value="NC_013849.1"/>
</dbReference>
<organism evidence="4 5">
    <name type="scientific">Ferroglobus placidus (strain DSM 10642 / AEDII12DO)</name>
    <dbReference type="NCBI Taxonomy" id="589924"/>
    <lineage>
        <taxon>Archaea</taxon>
        <taxon>Methanobacteriati</taxon>
        <taxon>Methanobacteriota</taxon>
        <taxon>Archaeoglobi</taxon>
        <taxon>Archaeoglobales</taxon>
        <taxon>Archaeoglobaceae</taxon>
        <taxon>Ferroglobus</taxon>
    </lineage>
</organism>
<dbReference type="InterPro" id="IPR005104">
    <property type="entry name" value="WHTH_HrcA_DNA-bd"/>
</dbReference>
<keyword evidence="1 2" id="KW-0129">CBS domain</keyword>
<accession>D3RWW7</accession>
<dbReference type="Proteomes" id="UP000002613">
    <property type="component" value="Chromosome"/>
</dbReference>
<dbReference type="HOGENOM" id="CLU_926289_0_0_2"/>
<dbReference type="PIRSF" id="PIRSF005063">
    <property type="entry name" value="UCP005063_CBS_MJ1232"/>
    <property type="match status" value="1"/>
</dbReference>
<dbReference type="OrthoDB" id="64432at2157"/>
<dbReference type="PaxDb" id="589924-Ferp_0812"/>
<evidence type="ECO:0000313" key="4">
    <source>
        <dbReference type="EMBL" id="ADC64980.1"/>
    </source>
</evidence>
<evidence type="ECO:0000313" key="5">
    <source>
        <dbReference type="Proteomes" id="UP000002613"/>
    </source>
</evidence>
<dbReference type="InterPro" id="IPR051257">
    <property type="entry name" value="Diverse_CBS-Domain"/>
</dbReference>
<dbReference type="PANTHER" id="PTHR43080">
    <property type="entry name" value="CBS DOMAIN-CONTAINING PROTEIN CBSX3, MITOCHONDRIAL"/>
    <property type="match status" value="1"/>
</dbReference>
<dbReference type="InterPro" id="IPR016436">
    <property type="entry name" value="UCP005063_CBS"/>
</dbReference>
<name>D3RWW7_FERPA</name>
<dbReference type="STRING" id="589924.Ferp_0812"/>
<protein>
    <submittedName>
        <fullName evidence="4">Putative signal transduction protein with CBS domains</fullName>
    </submittedName>
</protein>
<feature type="domain" description="CBS" evidence="3">
    <location>
        <begin position="240"/>
        <end position="295"/>
    </location>
</feature>
<dbReference type="AlphaFoldDB" id="D3RWW7"/>
<dbReference type="Pfam" id="PF03444">
    <property type="entry name" value="WHD_HrcA"/>
    <property type="match status" value="1"/>
</dbReference>
<evidence type="ECO:0000256" key="1">
    <source>
        <dbReference type="ARBA" id="ARBA00023122"/>
    </source>
</evidence>
<dbReference type="KEGG" id="fpl:Ferp_0812"/>
<reference evidence="5" key="1">
    <citation type="submission" date="2010-02" db="EMBL/GenBank/DDBJ databases">
        <title>Complete sequence of Ferroglobus placidus DSM 10642.</title>
        <authorList>
            <consortium name="US DOE Joint Genome Institute"/>
            <person name="Lucas S."/>
            <person name="Copeland A."/>
            <person name="Lapidus A."/>
            <person name="Cheng J.-F."/>
            <person name="Bruce D."/>
            <person name="Goodwin L."/>
            <person name="Pitluck S."/>
            <person name="Saunders E."/>
            <person name="Brettin T."/>
            <person name="Detter J.C."/>
            <person name="Han C."/>
            <person name="Tapia R."/>
            <person name="Larimer F."/>
            <person name="Land M."/>
            <person name="Hauser L."/>
            <person name="Kyrpides N."/>
            <person name="Ivanova N."/>
            <person name="Holmes D."/>
            <person name="Lovley D."/>
            <person name="Kyrpides N."/>
            <person name="Anderson I.J."/>
            <person name="Woyke T."/>
        </authorList>
    </citation>
    <scope>NUCLEOTIDE SEQUENCE [LARGE SCALE GENOMIC DNA]</scope>
    <source>
        <strain evidence="5">DSM 10642 / AEDII12DO</strain>
    </source>
</reference>
<dbReference type="Gene3D" id="1.10.10.10">
    <property type="entry name" value="Winged helix-like DNA-binding domain superfamily/Winged helix DNA-binding domain"/>
    <property type="match status" value="1"/>
</dbReference>